<evidence type="ECO:0000256" key="2">
    <source>
        <dbReference type="PIRSR" id="PIRSR610708-1"/>
    </source>
</evidence>
<proteinExistence type="inferred from homology"/>
<gene>
    <name evidence="3" type="ORF">PSSU_0563</name>
</gene>
<sequence>MMARIPEQYRNQRVGLEGYRVLNLDLDGVCANYRAAIAEYVVRTRGANPYELGTNDDYHFYTAPGWPIANVEDYLAVHRAAEEDHLYATMPVIPGAPQALRDLSDAHVHIRIVTHRLFVNGQHRFVVSDTAKWLDDNKIPYMSLCFTGLKDSIGATIHIDDAPHNIEVLRDAGQHVVVFDQPYNRNLEGPRLLGWGGDAVEKLLQWFDQWPQVSETAGADCP</sequence>
<dbReference type="InterPro" id="IPR052419">
    <property type="entry name" value="5_3-deoxyribonucleotidase-like"/>
</dbReference>
<dbReference type="GO" id="GO:0009264">
    <property type="term" value="P:deoxyribonucleotide catabolic process"/>
    <property type="evidence" value="ECO:0007669"/>
    <property type="project" value="InterPro"/>
</dbReference>
<dbReference type="InterPro" id="IPR036412">
    <property type="entry name" value="HAD-like_sf"/>
</dbReference>
<dbReference type="InterPro" id="IPR023214">
    <property type="entry name" value="HAD_sf"/>
</dbReference>
<feature type="active site" description="Nucleophile" evidence="2">
    <location>
        <position position="25"/>
    </location>
</feature>
<protein>
    <submittedName>
        <fullName evidence="3">5'-nucleotidase</fullName>
    </submittedName>
</protein>
<comment type="caution">
    <text evidence="3">The sequence shown here is derived from an EMBL/GenBank/DDBJ whole genome shotgun (WGS) entry which is preliminary data.</text>
</comment>
<dbReference type="GO" id="GO:0008253">
    <property type="term" value="F:5'-nucleotidase activity"/>
    <property type="evidence" value="ECO:0007669"/>
    <property type="project" value="InterPro"/>
</dbReference>
<accession>A0A261F1J6</accession>
<reference evidence="3 4" key="1">
    <citation type="journal article" date="2017" name="BMC Genomics">
        <title>Comparative genomic and phylogenomic analyses of the Bifidobacteriaceae family.</title>
        <authorList>
            <person name="Lugli G.A."/>
            <person name="Milani C."/>
            <person name="Turroni F."/>
            <person name="Duranti S."/>
            <person name="Mancabelli L."/>
            <person name="Mangifesta M."/>
            <person name="Ferrario C."/>
            <person name="Modesto M."/>
            <person name="Mattarelli P."/>
            <person name="Jiri K."/>
            <person name="van Sinderen D."/>
            <person name="Ventura M."/>
        </authorList>
    </citation>
    <scope>NUCLEOTIDE SEQUENCE [LARGE SCALE GENOMIC DNA]</scope>
    <source>
        <strain evidence="3 4">DSM 24744</strain>
    </source>
</reference>
<evidence type="ECO:0000256" key="1">
    <source>
        <dbReference type="ARBA" id="ARBA00009589"/>
    </source>
</evidence>
<dbReference type="AlphaFoldDB" id="A0A261F1J6"/>
<name>A0A261F1J6_9BIFI</name>
<dbReference type="PANTHER" id="PTHR35134">
    <property type="entry name" value="NUCLEOTIDASE YQFW-RELATED"/>
    <property type="match status" value="1"/>
</dbReference>
<evidence type="ECO:0000313" key="3">
    <source>
        <dbReference type="EMBL" id="OZG52945.1"/>
    </source>
</evidence>
<dbReference type="InterPro" id="IPR010708">
    <property type="entry name" value="5'(3')-deoxyribonucleotidase"/>
</dbReference>
<feature type="active site" description="Proton donor" evidence="2">
    <location>
        <position position="27"/>
    </location>
</feature>
<dbReference type="SUPFAM" id="SSF56784">
    <property type="entry name" value="HAD-like"/>
    <property type="match status" value="1"/>
</dbReference>
<organism evidence="3 4">
    <name type="scientific">Pseudoscardovia suis</name>
    <dbReference type="NCBI Taxonomy" id="987063"/>
    <lineage>
        <taxon>Bacteria</taxon>
        <taxon>Bacillati</taxon>
        <taxon>Actinomycetota</taxon>
        <taxon>Actinomycetes</taxon>
        <taxon>Bifidobacteriales</taxon>
        <taxon>Bifidobacteriaceae</taxon>
        <taxon>Pseudoscardovia</taxon>
    </lineage>
</organism>
<keyword evidence="4" id="KW-1185">Reference proteome</keyword>
<dbReference type="Gene3D" id="3.40.50.1000">
    <property type="entry name" value="HAD superfamily/HAD-like"/>
    <property type="match status" value="1"/>
</dbReference>
<comment type="similarity">
    <text evidence="1">Belongs to the 5'(3')-deoxyribonucleotidase family.</text>
</comment>
<dbReference type="Pfam" id="PF06941">
    <property type="entry name" value="NT5C"/>
    <property type="match status" value="1"/>
</dbReference>
<dbReference type="Proteomes" id="UP000216454">
    <property type="component" value="Unassembled WGS sequence"/>
</dbReference>
<evidence type="ECO:0000313" key="4">
    <source>
        <dbReference type="Proteomes" id="UP000216454"/>
    </source>
</evidence>
<dbReference type="PANTHER" id="PTHR35134:SF2">
    <property type="entry name" value="NUCLEOTIDASE YQFW-RELATED"/>
    <property type="match status" value="1"/>
</dbReference>
<dbReference type="EMBL" id="MWWQ01000005">
    <property type="protein sequence ID" value="OZG52945.1"/>
    <property type="molecule type" value="Genomic_DNA"/>
</dbReference>